<evidence type="ECO:0000313" key="5">
    <source>
        <dbReference type="Proteomes" id="UP001058461"/>
    </source>
</evidence>
<feature type="signal peptide" evidence="1">
    <location>
        <begin position="1"/>
        <end position="22"/>
    </location>
</feature>
<evidence type="ECO:0000259" key="3">
    <source>
        <dbReference type="Pfam" id="PF16331"/>
    </source>
</evidence>
<dbReference type="InterPro" id="IPR034706">
    <property type="entry name" value="CpoB"/>
</dbReference>
<keyword evidence="1" id="KW-0732">Signal</keyword>
<feature type="domain" description="YbgF trimerisation" evidence="3">
    <location>
        <begin position="51"/>
        <end position="107"/>
    </location>
</feature>
<reference evidence="4" key="1">
    <citation type="submission" date="2021-04" db="EMBL/GenBank/DDBJ databases">
        <title>Oceanospirillales bacteria with DddD are important DMSP degraders in coastal seawater.</title>
        <authorList>
            <person name="Liu J."/>
        </authorList>
    </citation>
    <scope>NUCLEOTIDE SEQUENCE</scope>
    <source>
        <strain evidence="4">D13-1</strain>
    </source>
</reference>
<accession>A0ABY5HR70</accession>
<feature type="repeat" description="TPR" evidence="2">
    <location>
        <begin position="219"/>
        <end position="252"/>
    </location>
</feature>
<dbReference type="NCBIfam" id="TIGR02795">
    <property type="entry name" value="tol_pal_ybgF"/>
    <property type="match status" value="1"/>
</dbReference>
<comment type="subcellular location">
    <subcellularLocation>
        <location evidence="1">Periplasm</location>
    </subcellularLocation>
</comment>
<organism evidence="4 5">
    <name type="scientific">Marinobacterium rhizophilum</name>
    <dbReference type="NCBI Taxonomy" id="420402"/>
    <lineage>
        <taxon>Bacteria</taxon>
        <taxon>Pseudomonadati</taxon>
        <taxon>Pseudomonadota</taxon>
        <taxon>Gammaproteobacteria</taxon>
        <taxon>Oceanospirillales</taxon>
        <taxon>Oceanospirillaceae</taxon>
        <taxon>Marinobacterium</taxon>
    </lineage>
</organism>
<dbReference type="Pfam" id="PF16331">
    <property type="entry name" value="TolA_bind_tri"/>
    <property type="match status" value="1"/>
</dbReference>
<dbReference type="InterPro" id="IPR019734">
    <property type="entry name" value="TPR_rpt"/>
</dbReference>
<gene>
    <name evidence="4" type="primary">ybgF</name>
    <name evidence="1" type="synonym">cpoB</name>
    <name evidence="4" type="ORF">KDW95_08695</name>
</gene>
<dbReference type="Gene3D" id="1.20.5.110">
    <property type="match status" value="1"/>
</dbReference>
<dbReference type="PROSITE" id="PS50005">
    <property type="entry name" value="TPR"/>
    <property type="match status" value="1"/>
</dbReference>
<dbReference type="InterPro" id="IPR011990">
    <property type="entry name" value="TPR-like_helical_dom_sf"/>
</dbReference>
<proteinExistence type="inferred from homology"/>
<dbReference type="InterPro" id="IPR032519">
    <property type="entry name" value="YbgF_tri"/>
</dbReference>
<dbReference type="Pfam" id="PF13432">
    <property type="entry name" value="TPR_16"/>
    <property type="match status" value="1"/>
</dbReference>
<keyword evidence="1" id="KW-0132">Cell division</keyword>
<dbReference type="Pfam" id="PF13174">
    <property type="entry name" value="TPR_6"/>
    <property type="match status" value="1"/>
</dbReference>
<comment type="function">
    <text evidence="1">Mediates coordination of peptidoglycan synthesis and outer membrane constriction during cell division.</text>
</comment>
<comment type="similarity">
    <text evidence="1">Belongs to the CpoB family.</text>
</comment>
<dbReference type="Proteomes" id="UP001058461">
    <property type="component" value="Chromosome"/>
</dbReference>
<dbReference type="RefSeq" id="WP_255855889.1">
    <property type="nucleotide sequence ID" value="NZ_CP073347.1"/>
</dbReference>
<keyword evidence="5" id="KW-1185">Reference proteome</keyword>
<keyword evidence="1" id="KW-0574">Periplasm</keyword>
<feature type="coiled-coil region" evidence="1">
    <location>
        <begin position="52"/>
        <end position="86"/>
    </location>
</feature>
<dbReference type="Gene3D" id="1.25.40.10">
    <property type="entry name" value="Tetratricopeptide repeat domain"/>
    <property type="match status" value="1"/>
</dbReference>
<dbReference type="SUPFAM" id="SSF48452">
    <property type="entry name" value="TPR-like"/>
    <property type="match status" value="1"/>
</dbReference>
<evidence type="ECO:0000313" key="4">
    <source>
        <dbReference type="EMBL" id="UTW13699.1"/>
    </source>
</evidence>
<feature type="chain" id="PRO_5044930262" description="Cell division coordinator CpoB" evidence="1">
    <location>
        <begin position="23"/>
        <end position="263"/>
    </location>
</feature>
<keyword evidence="2" id="KW-0802">TPR repeat</keyword>
<dbReference type="HAMAP" id="MF_02066">
    <property type="entry name" value="CpoB"/>
    <property type="match status" value="1"/>
</dbReference>
<evidence type="ECO:0000256" key="1">
    <source>
        <dbReference type="HAMAP-Rule" id="MF_02066"/>
    </source>
</evidence>
<evidence type="ECO:0000256" key="2">
    <source>
        <dbReference type="PROSITE-ProRule" id="PRU00339"/>
    </source>
</evidence>
<keyword evidence="1" id="KW-0175">Coiled coil</keyword>
<protein>
    <recommendedName>
        <fullName evidence="1">Cell division coordinator CpoB</fullName>
    </recommendedName>
</protein>
<sequence length="263" mass="28602" precursor="true">MTVFRLKFLGLLLALSPAAVLAADPVPVIEIVPGPGQSQSSGRAGQAFATQEAQLMMMLQQLQDEVRSLRGQVESQQYELDRMQKDQLERYRDLDRRLGALITGAAAAPVVPELNSDTALPGAGALAPEAPGAVAAASAPASANDDQAYQAAFALVRERKFDEAASAFERFVQDYPASTRLANAHYWLGEIYLAQQKLELSQGAFVRVVEDFPGSTKLPDALYKLGVLNHQRGNAAESARYFERVIHDFPQSSAARLAQNFKR</sequence>
<dbReference type="EMBL" id="CP073347">
    <property type="protein sequence ID" value="UTW13699.1"/>
    <property type="molecule type" value="Genomic_DNA"/>
</dbReference>
<name>A0ABY5HR70_9GAMM</name>
<keyword evidence="1" id="KW-0131">Cell cycle</keyword>
<dbReference type="InterPro" id="IPR014162">
    <property type="entry name" value="CpoB_C"/>
</dbReference>